<proteinExistence type="predicted"/>
<evidence type="ECO:0000313" key="2">
    <source>
        <dbReference type="EMBL" id="SSX33108.1"/>
    </source>
</evidence>
<feature type="compositionally biased region" description="Basic and acidic residues" evidence="1">
    <location>
        <begin position="188"/>
        <end position="202"/>
    </location>
</feature>
<gene>
    <name evidence="2" type="primary">CSON005941</name>
</gene>
<evidence type="ECO:0000256" key="1">
    <source>
        <dbReference type="SAM" id="MobiDB-lite"/>
    </source>
</evidence>
<dbReference type="AlphaFoldDB" id="A0A336N3S2"/>
<name>A0A336N3S2_CULSO</name>
<protein>
    <submittedName>
        <fullName evidence="2">CSON005941 protein</fullName>
    </submittedName>
</protein>
<sequence length="366" mass="40631">MLSYMIPVEEHSPNRNLSLNLNNITTNNGNNHVINSSSNEMSTTKINNLVDNNSETCDEDLIDENTKLLSFERDHHTHTHTVNKPPLNGEAKIMKPNLSQSNKNQKNTKIILKNVTNYNCDDNNGESVQKNSTTTTNIIKNNGHVISAGSNGGVIKSDNNVETLGSKLKSIKKNIMMAEQQKFQQNDDEQKSQEDQQKDQNQQKKVTLKRVSFGSSKGSMVETVVYETPTPVSEYPERFIGYHPSVHHTVPVHQNGNHYHQPLIDTSANVSASASLNDSGIAEMQQEEVSFGSSKGSMVETVVYETPTPVSEYPERFIGYHPSVHHTVPVHQNGNHYHQPLIDTSANVSASASLNDSGIAEMQQEE</sequence>
<dbReference type="EMBL" id="UFQT01002286">
    <property type="protein sequence ID" value="SSX33108.1"/>
    <property type="molecule type" value="Genomic_DNA"/>
</dbReference>
<feature type="region of interest" description="Disordered" evidence="1">
    <location>
        <begin position="181"/>
        <end position="207"/>
    </location>
</feature>
<organism evidence="2">
    <name type="scientific">Culicoides sonorensis</name>
    <name type="common">Biting midge</name>
    <dbReference type="NCBI Taxonomy" id="179676"/>
    <lineage>
        <taxon>Eukaryota</taxon>
        <taxon>Metazoa</taxon>
        <taxon>Ecdysozoa</taxon>
        <taxon>Arthropoda</taxon>
        <taxon>Hexapoda</taxon>
        <taxon>Insecta</taxon>
        <taxon>Pterygota</taxon>
        <taxon>Neoptera</taxon>
        <taxon>Endopterygota</taxon>
        <taxon>Diptera</taxon>
        <taxon>Nematocera</taxon>
        <taxon>Chironomoidea</taxon>
        <taxon>Ceratopogonidae</taxon>
        <taxon>Ceratopogoninae</taxon>
        <taxon>Culicoides</taxon>
        <taxon>Monoculicoides</taxon>
    </lineage>
</organism>
<reference evidence="2" key="1">
    <citation type="submission" date="2018-07" db="EMBL/GenBank/DDBJ databases">
        <authorList>
            <person name="Quirk P.G."/>
            <person name="Krulwich T.A."/>
        </authorList>
    </citation>
    <scope>NUCLEOTIDE SEQUENCE</scope>
</reference>
<accession>A0A336N3S2</accession>
<dbReference type="VEuPathDB" id="VectorBase:CSON005941"/>